<dbReference type="PANTHER" id="PTHR23028">
    <property type="entry name" value="ACETYLTRANSFERASE"/>
    <property type="match status" value="1"/>
</dbReference>
<dbReference type="OrthoDB" id="5405781at2759"/>
<organism evidence="3 4">
    <name type="scientific">Diaporthe helianthi</name>
    <dbReference type="NCBI Taxonomy" id="158607"/>
    <lineage>
        <taxon>Eukaryota</taxon>
        <taxon>Fungi</taxon>
        <taxon>Dikarya</taxon>
        <taxon>Ascomycota</taxon>
        <taxon>Pezizomycotina</taxon>
        <taxon>Sordariomycetes</taxon>
        <taxon>Sordariomycetidae</taxon>
        <taxon>Diaporthales</taxon>
        <taxon>Diaporthaceae</taxon>
        <taxon>Diaporthe</taxon>
    </lineage>
</organism>
<dbReference type="InParanoid" id="A0A2P5I8I7"/>
<dbReference type="Pfam" id="PF01757">
    <property type="entry name" value="Acyl_transf_3"/>
    <property type="match status" value="1"/>
</dbReference>
<feature type="transmembrane region" description="Helical" evidence="1">
    <location>
        <begin position="107"/>
        <end position="126"/>
    </location>
</feature>
<dbReference type="GO" id="GO:0016747">
    <property type="term" value="F:acyltransferase activity, transferring groups other than amino-acyl groups"/>
    <property type="evidence" value="ECO:0007669"/>
    <property type="project" value="InterPro"/>
</dbReference>
<feature type="transmembrane region" description="Helical" evidence="1">
    <location>
        <begin position="297"/>
        <end position="315"/>
    </location>
</feature>
<reference evidence="3" key="1">
    <citation type="submission" date="2017-09" db="EMBL/GenBank/DDBJ databases">
        <title>Polyketide synthases of a Diaporthe helianthi virulent isolate.</title>
        <authorList>
            <person name="Baroncelli R."/>
        </authorList>
    </citation>
    <scope>NUCLEOTIDE SEQUENCE [LARGE SCALE GENOMIC DNA]</scope>
    <source>
        <strain evidence="3">7/96</strain>
    </source>
</reference>
<keyword evidence="1" id="KW-0472">Membrane</keyword>
<dbReference type="InterPro" id="IPR050879">
    <property type="entry name" value="Acyltransferase_3"/>
</dbReference>
<accession>A0A2P5I8I7</accession>
<keyword evidence="1" id="KW-0812">Transmembrane</keyword>
<sequence length="434" mass="48923">MAIGKEGNVKWVDGLRGIASALVVLTHLARAWDGDLFLATSEEGASPRLLQLPYLRILIQGRIGVAIFSFVTGYVCALKPIRLCQQGNQEAAFVSISKSALRRIPRLVLPAAAATTVSCLAAEFGLFAVAKHQDSWWVDVQSPKRIAYLGEALVNLVYWIVSTWTRGLNDYDNNQWTLLPLLRGSIWVYAFMVATAYVKPRYRIMASFGFWVYFYCGSDSAFGMQFFWGTLIADLQNHESTAQFISDRPRLSNVLAATSIFIGLTFASFPEGHAEWMTWSRFLLDFMLPKLPHDPDFPRFASGIGLEFISLGILLSPALQRLLSGRYLLFLGRMSFAVYLLHGMLLKTTLVWMLYGVQVPPDHGNDQGEMEVTRLTYPGNLTLIMWQVVWLPMLYCIASLWMAYVDPWCERITNRLVEYVTLDSSEKPSLLPAN</sequence>
<dbReference type="Proteomes" id="UP000094444">
    <property type="component" value="Unassembled WGS sequence"/>
</dbReference>
<feature type="transmembrane region" description="Helical" evidence="1">
    <location>
        <begin position="57"/>
        <end position="77"/>
    </location>
</feature>
<feature type="transmembrane region" description="Helical" evidence="1">
    <location>
        <begin position="336"/>
        <end position="355"/>
    </location>
</feature>
<feature type="transmembrane region" description="Helical" evidence="1">
    <location>
        <begin position="146"/>
        <end position="164"/>
    </location>
</feature>
<proteinExistence type="predicted"/>
<evidence type="ECO:0000313" key="3">
    <source>
        <dbReference type="EMBL" id="POS78795.1"/>
    </source>
</evidence>
<evidence type="ECO:0000259" key="2">
    <source>
        <dbReference type="Pfam" id="PF01757"/>
    </source>
</evidence>
<name>A0A2P5I8I7_DIAHE</name>
<keyword evidence="4" id="KW-1185">Reference proteome</keyword>
<feature type="domain" description="Acyltransferase 3" evidence="2">
    <location>
        <begin position="10"/>
        <end position="369"/>
    </location>
</feature>
<evidence type="ECO:0000256" key="1">
    <source>
        <dbReference type="SAM" id="Phobius"/>
    </source>
</evidence>
<dbReference type="EMBL" id="MAVT02000159">
    <property type="protein sequence ID" value="POS78795.1"/>
    <property type="molecule type" value="Genomic_DNA"/>
</dbReference>
<feature type="transmembrane region" description="Helical" evidence="1">
    <location>
        <begin position="251"/>
        <end position="269"/>
    </location>
</feature>
<feature type="transmembrane region" description="Helical" evidence="1">
    <location>
        <begin position="176"/>
        <end position="198"/>
    </location>
</feature>
<dbReference type="AlphaFoldDB" id="A0A2P5I8I7"/>
<gene>
    <name evidence="3" type="ORF">DHEL01_v202814</name>
</gene>
<feature type="transmembrane region" description="Helical" evidence="1">
    <location>
        <begin position="210"/>
        <end position="231"/>
    </location>
</feature>
<comment type="caution">
    <text evidence="3">The sequence shown here is derived from an EMBL/GenBank/DDBJ whole genome shotgun (WGS) entry which is preliminary data.</text>
</comment>
<dbReference type="InterPro" id="IPR002656">
    <property type="entry name" value="Acyl_transf_3_dom"/>
</dbReference>
<keyword evidence="1" id="KW-1133">Transmembrane helix</keyword>
<dbReference type="PANTHER" id="PTHR23028:SF128">
    <property type="entry name" value="ACYLTRANSFERASE 3 DOMAIN-CONTAINING PROTEIN"/>
    <property type="match status" value="1"/>
</dbReference>
<dbReference type="STRING" id="158607.A0A2P5I8I7"/>
<feature type="transmembrane region" description="Helical" evidence="1">
    <location>
        <begin position="384"/>
        <end position="405"/>
    </location>
</feature>
<protein>
    <recommendedName>
        <fullName evidence="2">Acyltransferase 3 domain-containing protein</fullName>
    </recommendedName>
</protein>
<evidence type="ECO:0000313" key="4">
    <source>
        <dbReference type="Proteomes" id="UP000094444"/>
    </source>
</evidence>